<gene>
    <name evidence="1" type="ORF">O6H91_20G014500</name>
</gene>
<name>A0ACC2AMX4_DIPCM</name>
<comment type="caution">
    <text evidence="1">The sequence shown here is derived from an EMBL/GenBank/DDBJ whole genome shotgun (WGS) entry which is preliminary data.</text>
</comment>
<accession>A0ACC2AMX4</accession>
<keyword evidence="2" id="KW-1185">Reference proteome</keyword>
<dbReference type="Proteomes" id="UP001162992">
    <property type="component" value="Chromosome 20"/>
</dbReference>
<sequence length="642" mass="70815">MSLQVWHRRRNALLVFGAVVAGGYVSYRVYRSQYISRKTKQVSGFLQSLSRLFEVVTDGTDSAALLFGDLRDFLLSEEDEVPRSVKQAFKIFRCREFQEGLISLSHSVLLGKMGGLQACKTEASVYTIPSRTNGVTDTILYVEKATKNGKSSIENSSQQSKPDDASLDSRIPTEELEDENACSGQNGCSFKGRSIDRRVSDHGLCGCGQRFGDNGGFQEGLLERLMDKLFSERGKGFASAVVGCVARDLVLEVMKRCKKVENKRDFTTEGSEWELRSLAPDVCEIQQECDEKQYVLHLENSCGNKRNSDKYLPKEGSGSGISILESFLDFASESRGKSLIAECIEAFVATAVSVYLVKTKDVNVYEELVAGLTKPSHQAPVKELLRSVCSGAMETLVRTSHEVLSQGLGHRNNGPDLRQNEHRMQDENFPENPEKGTLESDKSNVGTEEDSQMRRCGSDTCVHKTDDSKSITLLNENLDSLLKSQRALGSIPLSTCNGSDSSEKEDSEGRCLVGSHQDSRITVTRRRNNLNGGPLNLIDGLSKALAVPNNRKLVIEVAGAMTSEAVRSFFDVIWTIFKPVHGGQTENQQQAGTLSWQVPYPCLEKIRHITKSIAANSLVVVTLWLAIVMHVTSGLLKNPSYP</sequence>
<protein>
    <submittedName>
        <fullName evidence="1">Uncharacterized protein</fullName>
    </submittedName>
</protein>
<proteinExistence type="predicted"/>
<dbReference type="EMBL" id="CM055111">
    <property type="protein sequence ID" value="KAJ7518902.1"/>
    <property type="molecule type" value="Genomic_DNA"/>
</dbReference>
<reference evidence="2" key="1">
    <citation type="journal article" date="2024" name="Proc. Natl. Acad. Sci. U.S.A.">
        <title>Extraordinary preservation of gene collinearity over three hundred million years revealed in homosporous lycophytes.</title>
        <authorList>
            <person name="Li C."/>
            <person name="Wickell D."/>
            <person name="Kuo L.Y."/>
            <person name="Chen X."/>
            <person name="Nie B."/>
            <person name="Liao X."/>
            <person name="Peng D."/>
            <person name="Ji J."/>
            <person name="Jenkins J."/>
            <person name="Williams M."/>
            <person name="Shu S."/>
            <person name="Plott C."/>
            <person name="Barry K."/>
            <person name="Rajasekar S."/>
            <person name="Grimwood J."/>
            <person name="Han X."/>
            <person name="Sun S."/>
            <person name="Hou Z."/>
            <person name="He W."/>
            <person name="Dai G."/>
            <person name="Sun C."/>
            <person name="Schmutz J."/>
            <person name="Leebens-Mack J.H."/>
            <person name="Li F.W."/>
            <person name="Wang L."/>
        </authorList>
    </citation>
    <scope>NUCLEOTIDE SEQUENCE [LARGE SCALE GENOMIC DNA]</scope>
    <source>
        <strain evidence="2">cv. PW_Plant_1</strain>
    </source>
</reference>
<evidence type="ECO:0000313" key="2">
    <source>
        <dbReference type="Proteomes" id="UP001162992"/>
    </source>
</evidence>
<evidence type="ECO:0000313" key="1">
    <source>
        <dbReference type="EMBL" id="KAJ7518902.1"/>
    </source>
</evidence>
<organism evidence="1 2">
    <name type="scientific">Diphasiastrum complanatum</name>
    <name type="common">Issler's clubmoss</name>
    <name type="synonym">Lycopodium complanatum</name>
    <dbReference type="NCBI Taxonomy" id="34168"/>
    <lineage>
        <taxon>Eukaryota</taxon>
        <taxon>Viridiplantae</taxon>
        <taxon>Streptophyta</taxon>
        <taxon>Embryophyta</taxon>
        <taxon>Tracheophyta</taxon>
        <taxon>Lycopodiopsida</taxon>
        <taxon>Lycopodiales</taxon>
        <taxon>Lycopodiaceae</taxon>
        <taxon>Lycopodioideae</taxon>
        <taxon>Diphasiastrum</taxon>
    </lineage>
</organism>